<feature type="region of interest" description="Disordered" evidence="1">
    <location>
        <begin position="937"/>
        <end position="981"/>
    </location>
</feature>
<feature type="compositionally biased region" description="Acidic residues" evidence="1">
    <location>
        <begin position="540"/>
        <end position="551"/>
    </location>
</feature>
<feature type="transmembrane region" description="Helical" evidence="2">
    <location>
        <begin position="173"/>
        <end position="194"/>
    </location>
</feature>
<accession>A0A7R8VDB3</accession>
<dbReference type="SUPFAM" id="SSF103473">
    <property type="entry name" value="MFS general substrate transporter"/>
    <property type="match status" value="2"/>
</dbReference>
<feature type="region of interest" description="Disordered" evidence="1">
    <location>
        <begin position="705"/>
        <end position="817"/>
    </location>
</feature>
<feature type="transmembrane region" description="Helical" evidence="2">
    <location>
        <begin position="87"/>
        <end position="109"/>
    </location>
</feature>
<feature type="transmembrane region" description="Helical" evidence="2">
    <location>
        <begin position="1289"/>
        <end position="1307"/>
    </location>
</feature>
<feature type="region of interest" description="Disordered" evidence="1">
    <location>
        <begin position="540"/>
        <end position="569"/>
    </location>
</feature>
<dbReference type="InterPro" id="IPR050327">
    <property type="entry name" value="Proton-linked_MCT"/>
</dbReference>
<keyword evidence="2" id="KW-1133">Transmembrane helix</keyword>
<feature type="compositionally biased region" description="Acidic residues" evidence="1">
    <location>
        <begin position="706"/>
        <end position="715"/>
    </location>
</feature>
<dbReference type="PANTHER" id="PTHR11360">
    <property type="entry name" value="MONOCARBOXYLATE TRANSPORTER"/>
    <property type="match status" value="1"/>
</dbReference>
<dbReference type="EMBL" id="OA565067">
    <property type="protein sequence ID" value="CAD7196253.1"/>
    <property type="molecule type" value="Genomic_DNA"/>
</dbReference>
<feature type="compositionally biased region" description="Basic and acidic residues" evidence="1">
    <location>
        <begin position="1019"/>
        <end position="1030"/>
    </location>
</feature>
<feature type="compositionally biased region" description="Basic and acidic residues" evidence="1">
    <location>
        <begin position="205"/>
        <end position="231"/>
    </location>
</feature>
<protein>
    <submittedName>
        <fullName evidence="3">Uncharacterized protein</fullName>
    </submittedName>
</protein>
<feature type="compositionally biased region" description="Acidic residues" evidence="1">
    <location>
        <begin position="347"/>
        <end position="359"/>
    </location>
</feature>
<feature type="compositionally biased region" description="Low complexity" evidence="1">
    <location>
        <begin position="775"/>
        <end position="787"/>
    </location>
</feature>
<feature type="transmembrane region" description="Helical" evidence="2">
    <location>
        <begin position="20"/>
        <end position="43"/>
    </location>
</feature>
<proteinExistence type="predicted"/>
<dbReference type="InterPro" id="IPR036259">
    <property type="entry name" value="MFS_trans_sf"/>
</dbReference>
<feature type="region of interest" description="Disordered" evidence="1">
    <location>
        <begin position="436"/>
        <end position="488"/>
    </location>
</feature>
<feature type="compositionally biased region" description="Basic and acidic residues" evidence="1">
    <location>
        <begin position="969"/>
        <end position="981"/>
    </location>
</feature>
<sequence length="1411" mass="156277">MTERPRDTEHLPPNGGWGWLIVLAYSISSTVMGAIIQSFTLLYKDTFTELHMSTTKIAVVTNTNIALGLVSGLFLGPLLRKYGHRKVAVLGSLLVFIGIVLTGFASSFLHMCFTYGFITSLGAGLVCPTTLMALRGYFSSRQGTAMRVAVRMAGVAPILLPPLVAFLMDRYGVQGATLVVGAFSLHCLLGAVLLRPIKWHLKKRDHDVEEGHRHKPVGDISEHDVADEMRRRGTIVPIMKIDAPEDDDQNEAGTQQDHHDSDGSRPTSASRGSFADPSGNLDLPGYEGERHASIGGVSLQSSGSRRGSSAQGGNVWWSKLSMGSVYSASSGRLYDMRAVQVAGGKEDDSDYSSDDGEDDNKEKKRSKNSSQPQRRETIAMTPGSLDVPENSYQTGKRHSSASIKSGQEKWWSRMSVGSIYAGSSSRIYGTRVVQVAEGETDEEEDEDPVEEEESKDDINNDQGRKSKKPQRRDSTETPQSNSLDVPGTGYNPGSSIVFKFIFTSEISTFLSSLTTVKMAWRGKQTKLRDDEIEGFIVDSDSENDFFDDENGSEYSVGDISEEEGDSDSVRDLSEVQDDSHIMEPTLNWDDVSATSPACSPESQILVAGQPPYAIVGRQSNDRDGKQSPFPGSYNSPWSYTLSGVIIHSRPKFTWMTARNVPRSKRHSSASIKSGQEKWWSRMSVGSIYAGSSSRIFGARVVQVAEGETDEEEDEKEQGIELDALDDKYSSSQDKQNTEDIYPNTLEVPDMGKRAGRRHSSSVSTRSGQGAEMWWSKPSSGSIHSGSSVRLHEGENGEDEGRFNKSGEIDYSDEEGERNIKEKRMIVTKKIYKGRAWESKDRRKSELDYEREVREIKRKMTGSTSMKLEVPMGYKDKRNASVTSIKSSGSGYLTAAQSLRTSRSQGSGVWWSTFSLSSIYSTSGTRLSDMRVVLPAAKVDDEQDQYDDQISEDEEQDEGDEQIAEDEDSDRQRTEPLKKDRMEININNSNSESIIMNGFHDEENRKEHITKSSTQKVHVKGRDELKAKTEDPSEISLKELEPTKVSVQRQEVTNELDRILADGVSSDTNLKQNHIEVKSDISSKPSVPNDKISSTEGLYPHLDVKVWPLDERIDVKTKDESYDEDIANKISKETYAGKETKISLVTVDIEGFPDKMKNDGTYDKFDTLTSIVNEQVGIKEVNDSISVPEDLESTPLIEALGTSNYNEITISIPENSLQTEVLLEHNNGAKNRRNQPNQIEKIPRLDLNPLRDPSFVNLILGLAISSCADTNFSFLIPLLLGDLDFNNEKIAFIMSVIACADITARFVAPSLAGIGKFSDRTMYLVGLVLLVISRTFVTYYTSFKELLWVGAAIGLSRGVKNTYDPTVIPLDTLPSTLVLQMVSTGVIYFILGPLVDNLAHKESMSEDRKIAE</sequence>
<feature type="compositionally biased region" description="Polar residues" evidence="1">
    <location>
        <begin position="390"/>
        <end position="405"/>
    </location>
</feature>
<feature type="transmembrane region" description="Helical" evidence="2">
    <location>
        <begin position="1376"/>
        <end position="1398"/>
    </location>
</feature>
<dbReference type="Gene3D" id="1.20.1250.20">
    <property type="entry name" value="MFS general substrate transporter like domains"/>
    <property type="match status" value="1"/>
</dbReference>
<feature type="transmembrane region" description="Helical" evidence="2">
    <location>
        <begin position="115"/>
        <end position="136"/>
    </location>
</feature>
<evidence type="ECO:0000256" key="1">
    <source>
        <dbReference type="SAM" id="MobiDB-lite"/>
    </source>
</evidence>
<evidence type="ECO:0000313" key="3">
    <source>
        <dbReference type="EMBL" id="CAD7196253.1"/>
    </source>
</evidence>
<dbReference type="InterPro" id="IPR011701">
    <property type="entry name" value="MFS"/>
</dbReference>
<feature type="region of interest" description="Disordered" evidence="1">
    <location>
        <begin position="1006"/>
        <end position="1030"/>
    </location>
</feature>
<feature type="compositionally biased region" description="Basic and acidic residues" evidence="1">
    <location>
        <begin position="789"/>
        <end position="807"/>
    </location>
</feature>
<keyword evidence="2" id="KW-0812">Transmembrane</keyword>
<keyword evidence="2" id="KW-0472">Membrane</keyword>
<reference evidence="3" key="1">
    <citation type="submission" date="2020-11" db="EMBL/GenBank/DDBJ databases">
        <authorList>
            <person name="Tran Van P."/>
        </authorList>
    </citation>
    <scope>NUCLEOTIDE SEQUENCE</scope>
</reference>
<feature type="region of interest" description="Disordered" evidence="1">
    <location>
        <begin position="205"/>
        <end position="289"/>
    </location>
</feature>
<feature type="compositionally biased region" description="Acidic residues" evidence="1">
    <location>
        <begin position="940"/>
        <end position="968"/>
    </location>
</feature>
<dbReference type="Pfam" id="PF07690">
    <property type="entry name" value="MFS_1"/>
    <property type="match status" value="1"/>
</dbReference>
<feature type="transmembrane region" description="Helical" evidence="2">
    <location>
        <begin position="55"/>
        <end position="75"/>
    </location>
</feature>
<dbReference type="PANTHER" id="PTHR11360:SF237">
    <property type="entry name" value="MONOCARBOXYLATE TRANSPORTER 12-B-LIKE PROTEIN"/>
    <property type="match status" value="1"/>
</dbReference>
<feature type="transmembrane region" description="Helical" evidence="2">
    <location>
        <begin position="1319"/>
        <end position="1339"/>
    </location>
</feature>
<dbReference type="GO" id="GO:0008028">
    <property type="term" value="F:monocarboxylic acid transmembrane transporter activity"/>
    <property type="evidence" value="ECO:0007669"/>
    <property type="project" value="TreeGrafter"/>
</dbReference>
<feature type="transmembrane region" description="Helical" evidence="2">
    <location>
        <begin position="148"/>
        <end position="167"/>
    </location>
</feature>
<feature type="region of interest" description="Disordered" evidence="1">
    <location>
        <begin position="343"/>
        <end position="407"/>
    </location>
</feature>
<feature type="compositionally biased region" description="Acidic residues" evidence="1">
    <location>
        <begin position="438"/>
        <end position="455"/>
    </location>
</feature>
<evidence type="ECO:0000256" key="2">
    <source>
        <dbReference type="SAM" id="Phobius"/>
    </source>
</evidence>
<organism evidence="3">
    <name type="scientific">Timema douglasi</name>
    <name type="common">Walking stick</name>
    <dbReference type="NCBI Taxonomy" id="61478"/>
    <lineage>
        <taxon>Eukaryota</taxon>
        <taxon>Metazoa</taxon>
        <taxon>Ecdysozoa</taxon>
        <taxon>Arthropoda</taxon>
        <taxon>Hexapoda</taxon>
        <taxon>Insecta</taxon>
        <taxon>Pterygota</taxon>
        <taxon>Neoptera</taxon>
        <taxon>Polyneoptera</taxon>
        <taxon>Phasmatodea</taxon>
        <taxon>Timematodea</taxon>
        <taxon>Timematoidea</taxon>
        <taxon>Timematidae</taxon>
        <taxon>Timema</taxon>
    </lineage>
</organism>
<gene>
    <name evidence="3" type="ORF">TDIB3V08_LOCUS2605</name>
</gene>
<name>A0A7R8VDB3_TIMDO</name>